<name>A0A4Y7U0N1_COPMI</name>
<dbReference type="Proteomes" id="UP000298030">
    <property type="component" value="Unassembled WGS sequence"/>
</dbReference>
<comment type="caution">
    <text evidence="2">The sequence shown here is derived from an EMBL/GenBank/DDBJ whole genome shotgun (WGS) entry which is preliminary data.</text>
</comment>
<feature type="compositionally biased region" description="Polar residues" evidence="1">
    <location>
        <begin position="135"/>
        <end position="148"/>
    </location>
</feature>
<evidence type="ECO:0000313" key="2">
    <source>
        <dbReference type="EMBL" id="TEB39980.1"/>
    </source>
</evidence>
<feature type="region of interest" description="Disordered" evidence="1">
    <location>
        <begin position="133"/>
        <end position="192"/>
    </location>
</feature>
<protein>
    <submittedName>
        <fullName evidence="2">Uncharacterized protein</fullName>
    </submittedName>
</protein>
<organism evidence="2 3">
    <name type="scientific">Coprinellus micaceus</name>
    <name type="common">Glistening ink-cap mushroom</name>
    <name type="synonym">Coprinus micaceus</name>
    <dbReference type="NCBI Taxonomy" id="71717"/>
    <lineage>
        <taxon>Eukaryota</taxon>
        <taxon>Fungi</taxon>
        <taxon>Dikarya</taxon>
        <taxon>Basidiomycota</taxon>
        <taxon>Agaricomycotina</taxon>
        <taxon>Agaricomycetes</taxon>
        <taxon>Agaricomycetidae</taxon>
        <taxon>Agaricales</taxon>
        <taxon>Agaricineae</taxon>
        <taxon>Psathyrellaceae</taxon>
        <taxon>Coprinellus</taxon>
    </lineage>
</organism>
<accession>A0A4Y7U0N1</accession>
<keyword evidence="3" id="KW-1185">Reference proteome</keyword>
<feature type="region of interest" description="Disordered" evidence="1">
    <location>
        <begin position="95"/>
        <end position="119"/>
    </location>
</feature>
<evidence type="ECO:0000256" key="1">
    <source>
        <dbReference type="SAM" id="MobiDB-lite"/>
    </source>
</evidence>
<dbReference type="EMBL" id="QPFP01000001">
    <property type="protein sequence ID" value="TEB39980.1"/>
    <property type="molecule type" value="Genomic_DNA"/>
</dbReference>
<feature type="compositionally biased region" description="Polar residues" evidence="1">
    <location>
        <begin position="101"/>
        <end position="114"/>
    </location>
</feature>
<proteinExistence type="predicted"/>
<dbReference type="AlphaFoldDB" id="A0A4Y7U0N1"/>
<feature type="compositionally biased region" description="Low complexity" evidence="1">
    <location>
        <begin position="180"/>
        <end position="192"/>
    </location>
</feature>
<gene>
    <name evidence="2" type="ORF">FA13DRAFT_44528</name>
</gene>
<feature type="region of interest" description="Disordered" evidence="1">
    <location>
        <begin position="45"/>
        <end position="74"/>
    </location>
</feature>
<feature type="compositionally biased region" description="Low complexity" evidence="1">
    <location>
        <begin position="12"/>
        <end position="24"/>
    </location>
</feature>
<feature type="compositionally biased region" description="Polar residues" evidence="1">
    <location>
        <begin position="50"/>
        <end position="72"/>
    </location>
</feature>
<evidence type="ECO:0000313" key="3">
    <source>
        <dbReference type="Proteomes" id="UP000298030"/>
    </source>
</evidence>
<sequence length="256" mass="28134">MAKLRSGNGLAQDQSRSRNSSQSDRWSEAATSVYYSLYNSSSSVIGQGHGHSTTSLGNTFGTRTPARSLSTSRRIRPDDIFFSHLETPPPLPPLNHPAFQYPSQRGLSISQSNEGGVPPAAIQYDYEKQLRYSRSKSLPSIRNDTSSAKPRRAGSKSSLATKLADDPSKTMKKGHTRAQSKSSISSNLSRRSSAEFSAKQASLVGTDDELNLPDNWEVRVSKEFVRLSLGQDGRDEGKTSEEVAMRSRKLTVVLFY</sequence>
<reference evidence="2 3" key="1">
    <citation type="journal article" date="2019" name="Nat. Ecol. Evol.">
        <title>Megaphylogeny resolves global patterns of mushroom evolution.</title>
        <authorList>
            <person name="Varga T."/>
            <person name="Krizsan K."/>
            <person name="Foldi C."/>
            <person name="Dima B."/>
            <person name="Sanchez-Garcia M."/>
            <person name="Sanchez-Ramirez S."/>
            <person name="Szollosi G.J."/>
            <person name="Szarkandi J.G."/>
            <person name="Papp V."/>
            <person name="Albert L."/>
            <person name="Andreopoulos W."/>
            <person name="Angelini C."/>
            <person name="Antonin V."/>
            <person name="Barry K.W."/>
            <person name="Bougher N.L."/>
            <person name="Buchanan P."/>
            <person name="Buyck B."/>
            <person name="Bense V."/>
            <person name="Catcheside P."/>
            <person name="Chovatia M."/>
            <person name="Cooper J."/>
            <person name="Damon W."/>
            <person name="Desjardin D."/>
            <person name="Finy P."/>
            <person name="Geml J."/>
            <person name="Haridas S."/>
            <person name="Hughes K."/>
            <person name="Justo A."/>
            <person name="Karasinski D."/>
            <person name="Kautmanova I."/>
            <person name="Kiss B."/>
            <person name="Kocsube S."/>
            <person name="Kotiranta H."/>
            <person name="LaButti K.M."/>
            <person name="Lechner B.E."/>
            <person name="Liimatainen K."/>
            <person name="Lipzen A."/>
            <person name="Lukacs Z."/>
            <person name="Mihaltcheva S."/>
            <person name="Morgado L.N."/>
            <person name="Niskanen T."/>
            <person name="Noordeloos M.E."/>
            <person name="Ohm R.A."/>
            <person name="Ortiz-Santana B."/>
            <person name="Ovrebo C."/>
            <person name="Racz N."/>
            <person name="Riley R."/>
            <person name="Savchenko A."/>
            <person name="Shiryaev A."/>
            <person name="Soop K."/>
            <person name="Spirin V."/>
            <person name="Szebenyi C."/>
            <person name="Tomsovsky M."/>
            <person name="Tulloss R.E."/>
            <person name="Uehling J."/>
            <person name="Grigoriev I.V."/>
            <person name="Vagvolgyi C."/>
            <person name="Papp T."/>
            <person name="Martin F.M."/>
            <person name="Miettinen O."/>
            <person name="Hibbett D.S."/>
            <person name="Nagy L.G."/>
        </authorList>
    </citation>
    <scope>NUCLEOTIDE SEQUENCE [LARGE SCALE GENOMIC DNA]</scope>
    <source>
        <strain evidence="2 3">FP101781</strain>
    </source>
</reference>
<feature type="region of interest" description="Disordered" evidence="1">
    <location>
        <begin position="1"/>
        <end position="26"/>
    </location>
</feature>